<dbReference type="GO" id="GO:0005992">
    <property type="term" value="P:trehalose biosynthetic process"/>
    <property type="evidence" value="ECO:0007669"/>
    <property type="project" value="UniProtKB-UniPathway"/>
</dbReference>
<dbReference type="SUPFAM" id="SSF56784">
    <property type="entry name" value="HAD-like"/>
    <property type="match status" value="1"/>
</dbReference>
<comment type="pathway">
    <text evidence="1">Glycan biosynthesis; trehalose biosynthesis.</text>
</comment>
<keyword evidence="1" id="KW-0460">Magnesium</keyword>
<dbReference type="GO" id="GO:0046872">
    <property type="term" value="F:metal ion binding"/>
    <property type="evidence" value="ECO:0007669"/>
    <property type="project" value="UniProtKB-KW"/>
</dbReference>
<dbReference type="Gene3D" id="3.40.50.1000">
    <property type="entry name" value="HAD superfamily/HAD-like"/>
    <property type="match status" value="1"/>
</dbReference>
<name>A0A7G5FIS6_9CORY</name>
<dbReference type="EC" id="3.1.3.12" evidence="1"/>
<comment type="cofactor">
    <cofactor evidence="1">
        <name>Mg(2+)</name>
        <dbReference type="ChEBI" id="CHEBI:18420"/>
    </cofactor>
</comment>
<dbReference type="GO" id="GO:0004805">
    <property type="term" value="F:trehalose-phosphatase activity"/>
    <property type="evidence" value="ECO:0007669"/>
    <property type="project" value="UniProtKB-EC"/>
</dbReference>
<keyword evidence="1" id="KW-0479">Metal-binding</keyword>
<dbReference type="Proteomes" id="UP000515570">
    <property type="component" value="Chromosome"/>
</dbReference>
<organism evidence="2 3">
    <name type="scientific">Corynebacterium hindlerae</name>
    <dbReference type="NCBI Taxonomy" id="699041"/>
    <lineage>
        <taxon>Bacteria</taxon>
        <taxon>Bacillati</taxon>
        <taxon>Actinomycetota</taxon>
        <taxon>Actinomycetes</taxon>
        <taxon>Mycobacteriales</taxon>
        <taxon>Corynebacteriaceae</taxon>
        <taxon>Corynebacterium</taxon>
    </lineage>
</organism>
<dbReference type="AlphaFoldDB" id="A0A7G5FIS6"/>
<reference evidence="2 3" key="1">
    <citation type="submission" date="2020-07" db="EMBL/GenBank/DDBJ databases">
        <title>non toxigenic Corynebacterium sp. nov from a clinical source.</title>
        <authorList>
            <person name="Bernier A.-M."/>
            <person name="Bernard K."/>
        </authorList>
    </citation>
    <scope>NUCLEOTIDE SEQUENCE [LARGE SCALE GENOMIC DNA]</scope>
    <source>
        <strain evidence="3">NML 93-0612</strain>
    </source>
</reference>
<dbReference type="NCBIfam" id="TIGR00685">
    <property type="entry name" value="T6PP"/>
    <property type="match status" value="1"/>
</dbReference>
<evidence type="ECO:0000313" key="3">
    <source>
        <dbReference type="Proteomes" id="UP000515570"/>
    </source>
</evidence>
<dbReference type="EMBL" id="CP059833">
    <property type="protein sequence ID" value="QMV86517.1"/>
    <property type="molecule type" value="Genomic_DNA"/>
</dbReference>
<dbReference type="InterPro" id="IPR036412">
    <property type="entry name" value="HAD-like_sf"/>
</dbReference>
<dbReference type="Pfam" id="PF02358">
    <property type="entry name" value="Trehalose_PPase"/>
    <property type="match status" value="1"/>
</dbReference>
<dbReference type="UniPathway" id="UPA00299"/>
<keyword evidence="1 2" id="KW-0378">Hydrolase</keyword>
<gene>
    <name evidence="2" type="primary">otsB</name>
    <name evidence="2" type="ORF">HW450_09645</name>
</gene>
<evidence type="ECO:0000256" key="1">
    <source>
        <dbReference type="RuleBase" id="RU361117"/>
    </source>
</evidence>
<evidence type="ECO:0000313" key="2">
    <source>
        <dbReference type="EMBL" id="QMV86517.1"/>
    </source>
</evidence>
<protein>
    <recommendedName>
        <fullName evidence="1">Trehalose 6-phosphate phosphatase</fullName>
        <ecNumber evidence="1">3.1.3.12</ecNumber>
    </recommendedName>
</protein>
<dbReference type="Gene3D" id="3.30.70.1020">
    <property type="entry name" value="Trehalose-6-phosphate phosphatase related protein, domain 2"/>
    <property type="match status" value="1"/>
</dbReference>
<dbReference type="InterPro" id="IPR003337">
    <property type="entry name" value="Trehalose_PPase"/>
</dbReference>
<comment type="similarity">
    <text evidence="1">Belongs to the trehalose phosphatase family.</text>
</comment>
<sequence>MTSALSRVASAHTLLVVSDFDGTLAGFATDASKVPVNHAAIAALRELDGLPNTHSVILSGRHLAGLAEVAGDVGSVRLVGSHGAEGLTLTDAQQALLEHLTTELEGLVADVEGAFIEHKPVHRVLHYRMVAPELHEELITAARALMREGIHLTQGKCIEEFSVLDVTKGTWIAQAREAYQADSVVFLGDDVTDENGMRALGPNDLGIRVGDGETCAHVRVAGLAEVEAVLSELLQMRRTVAPGL</sequence>
<keyword evidence="3" id="KW-1185">Reference proteome</keyword>
<comment type="catalytic activity">
    <reaction evidence="1">
        <text>alpha,alpha-trehalose 6-phosphate + H2O = alpha,alpha-trehalose + phosphate</text>
        <dbReference type="Rhea" id="RHEA:23420"/>
        <dbReference type="ChEBI" id="CHEBI:15377"/>
        <dbReference type="ChEBI" id="CHEBI:16551"/>
        <dbReference type="ChEBI" id="CHEBI:43474"/>
        <dbReference type="ChEBI" id="CHEBI:58429"/>
        <dbReference type="EC" id="3.1.3.12"/>
    </reaction>
</comment>
<accession>A0A7G5FIS6</accession>
<proteinExistence type="inferred from homology"/>
<comment type="function">
    <text evidence="1">Removes the phosphate from trehalose 6-phosphate to produce free trehalose.</text>
</comment>
<dbReference type="InterPro" id="IPR023214">
    <property type="entry name" value="HAD_sf"/>
</dbReference>